<dbReference type="OrthoDB" id="5875621at2759"/>
<reference evidence="4" key="1">
    <citation type="submission" date="2016-11" db="UniProtKB">
        <authorList>
            <consortium name="WormBaseParasite"/>
        </authorList>
    </citation>
    <scope>IDENTIFICATION</scope>
</reference>
<gene>
    <name evidence="1" type="ORF">BXYJ_LOCUS10643</name>
</gene>
<keyword evidence="3" id="KW-1185">Reference proteome</keyword>
<dbReference type="AlphaFoldDB" id="A0A1I7S6I9"/>
<dbReference type="EMBL" id="CAJFCV020000005">
    <property type="protein sequence ID" value="CAG9120482.1"/>
    <property type="molecule type" value="Genomic_DNA"/>
</dbReference>
<dbReference type="WBParaSite" id="BXY_0862700.1">
    <property type="protein sequence ID" value="BXY_0862700.1"/>
    <property type="gene ID" value="BXY_0862700"/>
</dbReference>
<evidence type="ECO:0000313" key="4">
    <source>
        <dbReference type="WBParaSite" id="BXY_0862700.1"/>
    </source>
</evidence>
<dbReference type="Proteomes" id="UP000095284">
    <property type="component" value="Unplaced"/>
</dbReference>
<sequence>MKLRSQAAKKIWPVPNFSPGVAQLREKVLTEIKLVFEIPDLTFGQLIRRVNGKIAALVRFLAQSTVSARVALDYILKESKALDQRIRTLLAELGLRHRNSNRARLYLHNSLEGIGFVSVEETLVTAIVARGRYFAQNIKLEDLRSELSATELDPRAIARKVCEKYLLSVPEELNSRAAGQVVKEIWQNRWLAEWKRSVHKTKLDEAEVGAALSNLWIRQGNLSVRNARLGVSIQDNSVFTKAYVGHGTERNNECRQCNSAAETTAHIVSECPKYRATKMTARHDDVARNVYAVLAKRYQFEIPNYSSAVPSCVKSKTAELYWNFTFPSTRPLKACKPDLVCIDHSRREILIIEVAVSWFTRLKDMNDRKYRKYMVNGNETESDRGNTITDA</sequence>
<dbReference type="Proteomes" id="UP000659654">
    <property type="component" value="Unassembled WGS sequence"/>
</dbReference>
<name>A0A1I7S6I9_BURXY</name>
<dbReference type="PANTHER" id="PTHR35450">
    <property type="entry name" value="REVERSE TRANSCRIPTASE DOMAIN-CONTAINING PROTEIN"/>
    <property type="match status" value="1"/>
</dbReference>
<evidence type="ECO:0000313" key="2">
    <source>
        <dbReference type="Proteomes" id="UP000095284"/>
    </source>
</evidence>
<accession>A0A1I7S6I9</accession>
<proteinExistence type="predicted"/>
<dbReference type="PANTHER" id="PTHR35450:SF2">
    <property type="entry name" value="REVERSE TRANSCRIPTASE DOMAIN-CONTAINING PROTEIN"/>
    <property type="match status" value="1"/>
</dbReference>
<dbReference type="EMBL" id="CAJFDI010000005">
    <property type="protein sequence ID" value="CAD5229749.1"/>
    <property type="molecule type" value="Genomic_DNA"/>
</dbReference>
<protein>
    <submittedName>
        <fullName evidence="1">(pine wood nematode) hypothetical protein</fullName>
    </submittedName>
</protein>
<evidence type="ECO:0000313" key="1">
    <source>
        <dbReference type="EMBL" id="CAD5229749.1"/>
    </source>
</evidence>
<reference evidence="1" key="2">
    <citation type="submission" date="2020-09" db="EMBL/GenBank/DDBJ databases">
        <authorList>
            <person name="Kikuchi T."/>
        </authorList>
    </citation>
    <scope>NUCLEOTIDE SEQUENCE</scope>
    <source>
        <strain evidence="1">Ka4C1</strain>
    </source>
</reference>
<organism evidence="2 4">
    <name type="scientific">Bursaphelenchus xylophilus</name>
    <name type="common">Pinewood nematode worm</name>
    <name type="synonym">Aphelenchoides xylophilus</name>
    <dbReference type="NCBI Taxonomy" id="6326"/>
    <lineage>
        <taxon>Eukaryota</taxon>
        <taxon>Metazoa</taxon>
        <taxon>Ecdysozoa</taxon>
        <taxon>Nematoda</taxon>
        <taxon>Chromadorea</taxon>
        <taxon>Rhabditida</taxon>
        <taxon>Tylenchina</taxon>
        <taxon>Tylenchomorpha</taxon>
        <taxon>Aphelenchoidea</taxon>
        <taxon>Aphelenchoididae</taxon>
        <taxon>Bursaphelenchus</taxon>
    </lineage>
</organism>
<dbReference type="Proteomes" id="UP000582659">
    <property type="component" value="Unassembled WGS sequence"/>
</dbReference>
<evidence type="ECO:0000313" key="3">
    <source>
        <dbReference type="Proteomes" id="UP000659654"/>
    </source>
</evidence>